<dbReference type="CDD" id="cd00082">
    <property type="entry name" value="HisKA"/>
    <property type="match status" value="1"/>
</dbReference>
<name>A0A1E3VVL6_9HYPH</name>
<feature type="region of interest" description="Disordered" evidence="8">
    <location>
        <begin position="399"/>
        <end position="421"/>
    </location>
</feature>
<keyword evidence="5" id="KW-0418">Kinase</keyword>
<comment type="catalytic activity">
    <reaction evidence="1">
        <text>ATP + protein L-histidine = ADP + protein N-phospho-L-histidine.</text>
        <dbReference type="EC" id="2.7.13.3"/>
    </reaction>
</comment>
<dbReference type="Pfam" id="PF12860">
    <property type="entry name" value="PAS_7"/>
    <property type="match status" value="1"/>
</dbReference>
<accession>A0A1E3VVL6</accession>
<evidence type="ECO:0000256" key="5">
    <source>
        <dbReference type="ARBA" id="ARBA00022777"/>
    </source>
</evidence>
<evidence type="ECO:0000313" key="11">
    <source>
        <dbReference type="Proteomes" id="UP000094472"/>
    </source>
</evidence>
<dbReference type="InterPro" id="IPR050736">
    <property type="entry name" value="Sensor_HK_Regulatory"/>
</dbReference>
<dbReference type="InterPro" id="IPR003661">
    <property type="entry name" value="HisK_dim/P_dom"/>
</dbReference>
<dbReference type="PROSITE" id="PS50109">
    <property type="entry name" value="HIS_KIN"/>
    <property type="match status" value="1"/>
</dbReference>
<dbReference type="STRING" id="1774969.AUC69_10815"/>
<keyword evidence="4" id="KW-0808">Transferase</keyword>
<comment type="caution">
    <text evidence="10">The sequence shown here is derived from an EMBL/GenBank/DDBJ whole genome shotgun (WGS) entry which is preliminary data.</text>
</comment>
<proteinExistence type="predicted"/>
<dbReference type="FunFam" id="3.30.565.10:FF:000006">
    <property type="entry name" value="Sensor histidine kinase WalK"/>
    <property type="match status" value="1"/>
</dbReference>
<dbReference type="EMBL" id="LPWF01000025">
    <property type="protein sequence ID" value="ODR97600.1"/>
    <property type="molecule type" value="Genomic_DNA"/>
</dbReference>
<dbReference type="Proteomes" id="UP000094472">
    <property type="component" value="Unassembled WGS sequence"/>
</dbReference>
<dbReference type="Gene3D" id="1.10.287.130">
    <property type="match status" value="1"/>
</dbReference>
<keyword evidence="7" id="KW-0472">Membrane</keyword>
<dbReference type="SUPFAM" id="SSF47384">
    <property type="entry name" value="Homodimeric domain of signal transducing histidine kinase"/>
    <property type="match status" value="1"/>
</dbReference>
<keyword evidence="11" id="KW-1185">Reference proteome</keyword>
<dbReference type="OrthoDB" id="9810730at2"/>
<dbReference type="AlphaFoldDB" id="A0A1E3VVL6"/>
<dbReference type="Gene3D" id="3.30.450.20">
    <property type="entry name" value="PAS domain"/>
    <property type="match status" value="1"/>
</dbReference>
<evidence type="ECO:0000256" key="8">
    <source>
        <dbReference type="SAM" id="MobiDB-lite"/>
    </source>
</evidence>
<dbReference type="Pfam" id="PF00512">
    <property type="entry name" value="HisKA"/>
    <property type="match status" value="1"/>
</dbReference>
<dbReference type="Gene3D" id="3.30.565.10">
    <property type="entry name" value="Histidine kinase-like ATPase, C-terminal domain"/>
    <property type="match status" value="1"/>
</dbReference>
<evidence type="ECO:0000256" key="1">
    <source>
        <dbReference type="ARBA" id="ARBA00000085"/>
    </source>
</evidence>
<protein>
    <recommendedName>
        <fullName evidence="2">histidine kinase</fullName>
        <ecNumber evidence="2">2.7.13.3</ecNumber>
    </recommendedName>
</protein>
<evidence type="ECO:0000256" key="2">
    <source>
        <dbReference type="ARBA" id="ARBA00012438"/>
    </source>
</evidence>
<dbReference type="GO" id="GO:0000155">
    <property type="term" value="F:phosphorelay sensor kinase activity"/>
    <property type="evidence" value="ECO:0007669"/>
    <property type="project" value="InterPro"/>
</dbReference>
<dbReference type="SMART" id="SM00388">
    <property type="entry name" value="HisKA"/>
    <property type="match status" value="1"/>
</dbReference>
<dbReference type="RefSeq" id="WP_069441694.1">
    <property type="nucleotide sequence ID" value="NZ_LPWF01000025.1"/>
</dbReference>
<dbReference type="InterPro" id="IPR005467">
    <property type="entry name" value="His_kinase_dom"/>
</dbReference>
<dbReference type="InterPro" id="IPR004358">
    <property type="entry name" value="Sig_transdc_His_kin-like_C"/>
</dbReference>
<dbReference type="CDD" id="cd16922">
    <property type="entry name" value="HATPase_EvgS-ArcB-TorS-like"/>
    <property type="match status" value="1"/>
</dbReference>
<dbReference type="SUPFAM" id="SSF55874">
    <property type="entry name" value="ATPase domain of HSP90 chaperone/DNA topoisomerase II/histidine kinase"/>
    <property type="match status" value="1"/>
</dbReference>
<dbReference type="PANTHER" id="PTHR43711:SF1">
    <property type="entry name" value="HISTIDINE KINASE 1"/>
    <property type="match status" value="1"/>
</dbReference>
<feature type="compositionally biased region" description="Low complexity" evidence="8">
    <location>
        <begin position="408"/>
        <end position="421"/>
    </location>
</feature>
<dbReference type="PANTHER" id="PTHR43711">
    <property type="entry name" value="TWO-COMPONENT HISTIDINE KINASE"/>
    <property type="match status" value="1"/>
</dbReference>
<evidence type="ECO:0000256" key="4">
    <source>
        <dbReference type="ARBA" id="ARBA00022679"/>
    </source>
</evidence>
<dbReference type="FunFam" id="1.10.287.130:FF:000001">
    <property type="entry name" value="Two-component sensor histidine kinase"/>
    <property type="match status" value="1"/>
</dbReference>
<dbReference type="InterPro" id="IPR036890">
    <property type="entry name" value="HATPase_C_sf"/>
</dbReference>
<dbReference type="SMART" id="SM00387">
    <property type="entry name" value="HATPase_c"/>
    <property type="match status" value="1"/>
</dbReference>
<evidence type="ECO:0000256" key="3">
    <source>
        <dbReference type="ARBA" id="ARBA00022553"/>
    </source>
</evidence>
<organism evidence="10 11">
    <name type="scientific">Methyloceanibacter superfactus</name>
    <dbReference type="NCBI Taxonomy" id="1774969"/>
    <lineage>
        <taxon>Bacteria</taxon>
        <taxon>Pseudomonadati</taxon>
        <taxon>Pseudomonadota</taxon>
        <taxon>Alphaproteobacteria</taxon>
        <taxon>Hyphomicrobiales</taxon>
        <taxon>Hyphomicrobiaceae</taxon>
        <taxon>Methyloceanibacter</taxon>
    </lineage>
</organism>
<keyword evidence="6" id="KW-0902">Two-component regulatory system</keyword>
<sequence>MLASIGIQIGDALQRTRFQEVLEQRVEERTRQLRAEIGTRRQAQRAADTAKERLLDAIESINDGFALYGADDTLLVCNSGYQGMHASIKDLVVPGAKFESLVRAGLDCGDGPLAKPTDAQLAARLAQHRQADGTSTIQSRGERWLMWSERRTREGGVVAIETDITDLKKADTAKDEFLAKVSHELRTPLTPIHGALALIRSGKIAQQPEKTSELIDMAARNCMRLMSIVNDLLDFTRINSGRFSLDRGIVVIEPFLEQIIQNKRIGIDPPTIELKVDPRAKDLKLEADPLRIQQVVDNLVSNAMKFTEPGGQIEVDVARRDGLLRISVVDHGPGIPKDFQNRVFDAFAQADSSSTRRLGGVGLGLSISKSIVEAHGGSIGFRSKEGEGTTFFFELPLAPRKGGKNKRASAPAAAPKRVSAA</sequence>
<evidence type="ECO:0000259" key="9">
    <source>
        <dbReference type="PROSITE" id="PS50109"/>
    </source>
</evidence>
<evidence type="ECO:0000313" key="10">
    <source>
        <dbReference type="EMBL" id="ODR97600.1"/>
    </source>
</evidence>
<keyword evidence="3" id="KW-0597">Phosphoprotein</keyword>
<feature type="domain" description="Histidine kinase" evidence="9">
    <location>
        <begin position="180"/>
        <end position="399"/>
    </location>
</feature>
<reference evidence="10 11" key="1">
    <citation type="journal article" date="2016" name="Environ. Microbiol.">
        <title>New Methyloceanibacter diversity from North Sea sediments includes methanotroph containing solely the soluble methane monooxygenase.</title>
        <authorList>
            <person name="Vekeman B."/>
            <person name="Kerckhof F.M."/>
            <person name="Cremers G."/>
            <person name="de Vos P."/>
            <person name="Vandamme P."/>
            <person name="Boon N."/>
            <person name="Op den Camp H.J."/>
            <person name="Heylen K."/>
        </authorList>
    </citation>
    <scope>NUCLEOTIDE SEQUENCE [LARGE SCALE GENOMIC DNA]</scope>
    <source>
        <strain evidence="10 11">R-67175</strain>
    </source>
</reference>
<dbReference type="InterPro" id="IPR036097">
    <property type="entry name" value="HisK_dim/P_sf"/>
</dbReference>
<evidence type="ECO:0000256" key="7">
    <source>
        <dbReference type="ARBA" id="ARBA00023136"/>
    </source>
</evidence>
<dbReference type="PRINTS" id="PR00344">
    <property type="entry name" value="BCTRLSENSOR"/>
</dbReference>
<dbReference type="Pfam" id="PF02518">
    <property type="entry name" value="HATPase_c"/>
    <property type="match status" value="1"/>
</dbReference>
<evidence type="ECO:0000256" key="6">
    <source>
        <dbReference type="ARBA" id="ARBA00023012"/>
    </source>
</evidence>
<gene>
    <name evidence="10" type="ORF">AUC69_10815</name>
</gene>
<dbReference type="EC" id="2.7.13.3" evidence="2"/>
<dbReference type="InterPro" id="IPR003594">
    <property type="entry name" value="HATPase_dom"/>
</dbReference>